<sequence>MGVSRPSRIWISLLCFVALAMFAVYTNRFRPLNAFSPADIDGEDARKIRQSWIKNLKEKIVASLEKNLKNEVNYTVRNESLKKVSEKAPKSETLEDQPQRQVEISECPAKPRDLGKGL</sequence>
<comment type="caution">
    <text evidence="2">The sequence shown here is derived from an EMBL/GenBank/DDBJ whole genome shotgun (WGS) entry which is preliminary data.</text>
</comment>
<keyword evidence="3" id="KW-1185">Reference proteome</keyword>
<feature type="compositionally biased region" description="Basic and acidic residues" evidence="1">
    <location>
        <begin position="82"/>
        <end position="93"/>
    </location>
</feature>
<name>A0AAV4IZS9_9GAST</name>
<dbReference type="EMBL" id="BMAT01002812">
    <property type="protein sequence ID" value="GFS14692.1"/>
    <property type="molecule type" value="Genomic_DNA"/>
</dbReference>
<accession>A0AAV4IZS9</accession>
<evidence type="ECO:0000313" key="3">
    <source>
        <dbReference type="Proteomes" id="UP000762676"/>
    </source>
</evidence>
<evidence type="ECO:0000313" key="2">
    <source>
        <dbReference type="EMBL" id="GFS14692.1"/>
    </source>
</evidence>
<dbReference type="AlphaFoldDB" id="A0AAV4IZS9"/>
<protein>
    <submittedName>
        <fullName evidence="2">Uncharacterized protein</fullName>
    </submittedName>
</protein>
<gene>
    <name evidence="2" type="ORF">ElyMa_001430100</name>
</gene>
<dbReference type="Proteomes" id="UP000762676">
    <property type="component" value="Unassembled WGS sequence"/>
</dbReference>
<feature type="compositionally biased region" description="Basic and acidic residues" evidence="1">
    <location>
        <begin position="109"/>
        <end position="118"/>
    </location>
</feature>
<organism evidence="2 3">
    <name type="scientific">Elysia marginata</name>
    <dbReference type="NCBI Taxonomy" id="1093978"/>
    <lineage>
        <taxon>Eukaryota</taxon>
        <taxon>Metazoa</taxon>
        <taxon>Spiralia</taxon>
        <taxon>Lophotrochozoa</taxon>
        <taxon>Mollusca</taxon>
        <taxon>Gastropoda</taxon>
        <taxon>Heterobranchia</taxon>
        <taxon>Euthyneura</taxon>
        <taxon>Panpulmonata</taxon>
        <taxon>Sacoglossa</taxon>
        <taxon>Placobranchoidea</taxon>
        <taxon>Plakobranchidae</taxon>
        <taxon>Elysia</taxon>
    </lineage>
</organism>
<proteinExistence type="predicted"/>
<reference evidence="2 3" key="1">
    <citation type="journal article" date="2021" name="Elife">
        <title>Chloroplast acquisition without the gene transfer in kleptoplastic sea slugs, Plakobranchus ocellatus.</title>
        <authorList>
            <person name="Maeda T."/>
            <person name="Takahashi S."/>
            <person name="Yoshida T."/>
            <person name="Shimamura S."/>
            <person name="Takaki Y."/>
            <person name="Nagai Y."/>
            <person name="Toyoda A."/>
            <person name="Suzuki Y."/>
            <person name="Arimoto A."/>
            <person name="Ishii H."/>
            <person name="Satoh N."/>
            <person name="Nishiyama T."/>
            <person name="Hasebe M."/>
            <person name="Maruyama T."/>
            <person name="Minagawa J."/>
            <person name="Obokata J."/>
            <person name="Shigenobu S."/>
        </authorList>
    </citation>
    <scope>NUCLEOTIDE SEQUENCE [LARGE SCALE GENOMIC DNA]</scope>
</reference>
<feature type="region of interest" description="Disordered" evidence="1">
    <location>
        <begin position="82"/>
        <end position="118"/>
    </location>
</feature>
<evidence type="ECO:0000256" key="1">
    <source>
        <dbReference type="SAM" id="MobiDB-lite"/>
    </source>
</evidence>